<dbReference type="SUPFAM" id="SSF55136">
    <property type="entry name" value="Probable bacterial effector-binding domain"/>
    <property type="match status" value="1"/>
</dbReference>
<reference evidence="3" key="2">
    <citation type="journal article" date="2021" name="PeerJ">
        <title>Extensive microbial diversity within the chicken gut microbiome revealed by metagenomics and culture.</title>
        <authorList>
            <person name="Gilroy R."/>
            <person name="Ravi A."/>
            <person name="Getino M."/>
            <person name="Pursley I."/>
            <person name="Horton D.L."/>
            <person name="Alikhan N.F."/>
            <person name="Baker D."/>
            <person name="Gharbi K."/>
            <person name="Hall N."/>
            <person name="Watson M."/>
            <person name="Adriaenssens E.M."/>
            <person name="Foster-Nyarko E."/>
            <person name="Jarju S."/>
            <person name="Secka A."/>
            <person name="Antonio M."/>
            <person name="Oren A."/>
            <person name="Chaudhuri R.R."/>
            <person name="La Ragione R."/>
            <person name="Hildebrand F."/>
            <person name="Pallen M.J."/>
        </authorList>
    </citation>
    <scope>NUCLEOTIDE SEQUENCE</scope>
    <source>
        <strain evidence="3">CHK180-2868</strain>
    </source>
</reference>
<dbReference type="EMBL" id="DVGC01000032">
    <property type="protein sequence ID" value="HIR05532.1"/>
    <property type="molecule type" value="Genomic_DNA"/>
</dbReference>
<comment type="caution">
    <text evidence="3">The sequence shown here is derived from an EMBL/GenBank/DDBJ whole genome shotgun (WGS) entry which is preliminary data.</text>
</comment>
<dbReference type="PANTHER" id="PTHR30204:SF97">
    <property type="entry name" value="MERR FAMILY REGULATORY PROTEIN"/>
    <property type="match status" value="1"/>
</dbReference>
<dbReference type="PANTHER" id="PTHR30204">
    <property type="entry name" value="REDOX-CYCLING DRUG-SENSING TRANSCRIPTIONAL ACTIVATOR SOXR"/>
    <property type="match status" value="1"/>
</dbReference>
<dbReference type="Proteomes" id="UP000824250">
    <property type="component" value="Unassembled WGS sequence"/>
</dbReference>
<name>A0A9D1A3Q8_9FIRM</name>
<keyword evidence="1" id="KW-0238">DNA-binding</keyword>
<feature type="domain" description="HTH merR-type" evidence="2">
    <location>
        <begin position="1"/>
        <end position="71"/>
    </location>
</feature>
<dbReference type="InterPro" id="IPR011256">
    <property type="entry name" value="Reg_factor_effector_dom_sf"/>
</dbReference>
<dbReference type="GO" id="GO:0003700">
    <property type="term" value="F:DNA-binding transcription factor activity"/>
    <property type="evidence" value="ECO:0007669"/>
    <property type="project" value="InterPro"/>
</dbReference>
<dbReference type="InterPro" id="IPR009061">
    <property type="entry name" value="DNA-bd_dom_put_sf"/>
</dbReference>
<dbReference type="Gene3D" id="1.10.1660.10">
    <property type="match status" value="1"/>
</dbReference>
<reference evidence="3" key="1">
    <citation type="submission" date="2020-10" db="EMBL/GenBank/DDBJ databases">
        <authorList>
            <person name="Gilroy R."/>
        </authorList>
    </citation>
    <scope>NUCLEOTIDE SEQUENCE</scope>
    <source>
        <strain evidence="3">CHK180-2868</strain>
    </source>
</reference>
<accession>A0A9D1A3Q8</accession>
<proteinExistence type="predicted"/>
<evidence type="ECO:0000256" key="1">
    <source>
        <dbReference type="ARBA" id="ARBA00023125"/>
    </source>
</evidence>
<evidence type="ECO:0000313" key="4">
    <source>
        <dbReference type="Proteomes" id="UP000824250"/>
    </source>
</evidence>
<dbReference type="InterPro" id="IPR000551">
    <property type="entry name" value="MerR-type_HTH_dom"/>
</dbReference>
<dbReference type="InterPro" id="IPR010499">
    <property type="entry name" value="AraC_E-bd"/>
</dbReference>
<evidence type="ECO:0000313" key="3">
    <source>
        <dbReference type="EMBL" id="HIR05532.1"/>
    </source>
</evidence>
<evidence type="ECO:0000259" key="2">
    <source>
        <dbReference type="PROSITE" id="PS50937"/>
    </source>
</evidence>
<dbReference type="SMART" id="SM00871">
    <property type="entry name" value="AraC_E_bind"/>
    <property type="match status" value="1"/>
</dbReference>
<dbReference type="InterPro" id="IPR029442">
    <property type="entry name" value="GyrI-like"/>
</dbReference>
<dbReference type="Pfam" id="PF06445">
    <property type="entry name" value="GyrI-like"/>
    <property type="match status" value="1"/>
</dbReference>
<dbReference type="CDD" id="cd01107">
    <property type="entry name" value="HTH_BmrR"/>
    <property type="match status" value="1"/>
</dbReference>
<dbReference type="Gene3D" id="3.20.80.10">
    <property type="entry name" value="Regulatory factor, effector binding domain"/>
    <property type="match status" value="1"/>
</dbReference>
<dbReference type="Pfam" id="PF13411">
    <property type="entry name" value="MerR_1"/>
    <property type="match status" value="1"/>
</dbReference>
<gene>
    <name evidence="3" type="ORF">IAB28_06150</name>
</gene>
<sequence>MLTVGEFSKICQVSIKTLHHYDRIGLLTPVKVDEVTGYRYYDRQQMDRMLLIGRLKRYGFLLDEIKMLLSESDSQLVFLELCRQREKLKLQQQDMEMIIRELSAHLQNFERTGDVMGYQRNYEITTEKSPEMAVMASRQLMGVQDFGNYYSGLYMRISKEHLTPDGLCGAVYYDTEFHPESTDIELIVGIREKEKADKIIKQHLCAKTTHKGPYSSLSDAYGALAAWMEEHGYAWDGAPFEIYRKNQFDKLPPEDWETDIYFPMKEK</sequence>
<organism evidence="3 4">
    <name type="scientific">Candidatus Copromonas faecavium</name>
    <name type="common">nom. illeg.</name>
    <dbReference type="NCBI Taxonomy" id="2840740"/>
    <lineage>
        <taxon>Bacteria</taxon>
        <taxon>Bacillati</taxon>
        <taxon>Bacillota</taxon>
        <taxon>Clostridia</taxon>
        <taxon>Lachnospirales</taxon>
        <taxon>Lachnospiraceae</taxon>
        <taxon>Candidatus Copromonas (nom. illeg.)</taxon>
    </lineage>
</organism>
<dbReference type="InterPro" id="IPR047057">
    <property type="entry name" value="MerR_fam"/>
</dbReference>
<dbReference type="SUPFAM" id="SSF46955">
    <property type="entry name" value="Putative DNA-binding domain"/>
    <property type="match status" value="1"/>
</dbReference>
<dbReference type="PROSITE" id="PS00552">
    <property type="entry name" value="HTH_MERR_1"/>
    <property type="match status" value="1"/>
</dbReference>
<dbReference type="GO" id="GO:0003677">
    <property type="term" value="F:DNA binding"/>
    <property type="evidence" value="ECO:0007669"/>
    <property type="project" value="UniProtKB-KW"/>
</dbReference>
<protein>
    <submittedName>
        <fullName evidence="3">MerR family transcriptional regulator</fullName>
    </submittedName>
</protein>
<dbReference type="PROSITE" id="PS50937">
    <property type="entry name" value="HTH_MERR_2"/>
    <property type="match status" value="1"/>
</dbReference>
<dbReference type="SMART" id="SM00422">
    <property type="entry name" value="HTH_MERR"/>
    <property type="match status" value="1"/>
</dbReference>
<dbReference type="AlphaFoldDB" id="A0A9D1A3Q8"/>